<dbReference type="AlphaFoldDB" id="A0A177EHU7"/>
<dbReference type="RefSeq" id="XP_067545154.1">
    <property type="nucleotide sequence ID" value="XM_067687446.1"/>
</dbReference>
<evidence type="ECO:0000313" key="2">
    <source>
        <dbReference type="Proteomes" id="UP000185944"/>
    </source>
</evidence>
<gene>
    <name evidence="1" type="ORF">NEDG_00028</name>
</gene>
<dbReference type="EMBL" id="LTDL01000014">
    <property type="protein sequence ID" value="OAG31553.1"/>
    <property type="molecule type" value="Genomic_DNA"/>
</dbReference>
<comment type="caution">
    <text evidence="1">The sequence shown here is derived from an EMBL/GenBank/DDBJ whole genome shotgun (WGS) entry which is preliminary data.</text>
</comment>
<name>A0A177EHU7_9MICR</name>
<dbReference type="OrthoDB" id="2194504at2759"/>
<dbReference type="Proteomes" id="UP000185944">
    <property type="component" value="Unassembled WGS sequence"/>
</dbReference>
<proteinExistence type="predicted"/>
<sequence>MLLEEFCKRVEETEEFTINREVLGEIENVEVYSDEEIQKLVDLLISSFWKLPKLQLQEEWIKTVVSQISKRSNGKEVFHLFCLSLQKVWRSVGIRRIEKFVMLLDAVAESVAEHYETPFDQFIRRGPDAKYDLTLMKRIVYSRKQFTEEEVCYLVQFLIDHPDSYFRNFFARDVLPLLEKQGISASVADLAYATGNKENTSTTMREVLFAIYAAPRA</sequence>
<organism evidence="1 2">
    <name type="scientific">Nematocida displodere</name>
    <dbReference type="NCBI Taxonomy" id="1805483"/>
    <lineage>
        <taxon>Eukaryota</taxon>
        <taxon>Fungi</taxon>
        <taxon>Fungi incertae sedis</taxon>
        <taxon>Microsporidia</taxon>
        <taxon>Nematocida</taxon>
    </lineage>
</organism>
<reference evidence="1 2" key="1">
    <citation type="submission" date="2016-02" db="EMBL/GenBank/DDBJ databases">
        <title>Discovery of a natural microsporidian pathogen with a broad tissue tropism in Caenorhabditis elegans.</title>
        <authorList>
            <person name="Luallen R.J."/>
            <person name="Reinke A.W."/>
            <person name="Tong L."/>
            <person name="Botts M.R."/>
            <person name="Felix M.-A."/>
            <person name="Troemel E.R."/>
        </authorList>
    </citation>
    <scope>NUCLEOTIDE SEQUENCE [LARGE SCALE GENOMIC DNA]</scope>
    <source>
        <strain evidence="1 2">JUm2807</strain>
    </source>
</reference>
<evidence type="ECO:0000313" key="1">
    <source>
        <dbReference type="EMBL" id="OAG31553.1"/>
    </source>
</evidence>
<dbReference type="GeneID" id="93646378"/>
<dbReference type="VEuPathDB" id="MicrosporidiaDB:NEDG_00028"/>
<protein>
    <submittedName>
        <fullName evidence="1">Uncharacterized protein</fullName>
    </submittedName>
</protein>
<accession>A0A177EHU7</accession>
<keyword evidence="2" id="KW-1185">Reference proteome</keyword>